<feature type="domain" description="CARD" evidence="1">
    <location>
        <begin position="4"/>
        <end position="93"/>
    </location>
</feature>
<evidence type="ECO:0000313" key="3">
    <source>
        <dbReference type="EnsemblMetazoa" id="CapteP202174"/>
    </source>
</evidence>
<reference evidence="2 4" key="2">
    <citation type="journal article" date="2013" name="Nature">
        <title>Insights into bilaterian evolution from three spiralian genomes.</title>
        <authorList>
            <person name="Simakov O."/>
            <person name="Marletaz F."/>
            <person name="Cho S.J."/>
            <person name="Edsinger-Gonzales E."/>
            <person name="Havlak P."/>
            <person name="Hellsten U."/>
            <person name="Kuo D.H."/>
            <person name="Larsson T."/>
            <person name="Lv J."/>
            <person name="Arendt D."/>
            <person name="Savage R."/>
            <person name="Osoegawa K."/>
            <person name="de Jong P."/>
            <person name="Grimwood J."/>
            <person name="Chapman J.A."/>
            <person name="Shapiro H."/>
            <person name="Aerts A."/>
            <person name="Otillar R.P."/>
            <person name="Terry A.Y."/>
            <person name="Boore J.L."/>
            <person name="Grigoriev I.V."/>
            <person name="Lindberg D.R."/>
            <person name="Seaver E.C."/>
            <person name="Weisblat D.A."/>
            <person name="Putnam N.H."/>
            <person name="Rokhsar D.S."/>
        </authorList>
    </citation>
    <scope>NUCLEOTIDE SEQUENCE</scope>
    <source>
        <strain evidence="2 4">I ESC-2004</strain>
    </source>
</reference>
<dbReference type="HOGENOM" id="CLU_109084_1_0_1"/>
<dbReference type="SUPFAM" id="SSF47986">
    <property type="entry name" value="DEATH domain"/>
    <property type="match status" value="1"/>
</dbReference>
<evidence type="ECO:0000313" key="2">
    <source>
        <dbReference type="EMBL" id="ELU00925.1"/>
    </source>
</evidence>
<sequence length="128" mass="14730">MALLSEQRKQILTEKRVELVGMIQPHELWAHLRYHGIVTEQDEARIQLNKTSFEQVNALLDHIAKGTAHDYRKFCKCLKANNQGHIVTEILQSETSKELKSETWDLNCEPQGPKAFVDTDGSLKIYKI</sequence>
<dbReference type="GO" id="GO:0002020">
    <property type="term" value="F:protease binding"/>
    <property type="evidence" value="ECO:0007669"/>
    <property type="project" value="InterPro"/>
</dbReference>
<gene>
    <name evidence="2" type="ORF">CAPTEDRAFT_202174</name>
</gene>
<dbReference type="PANTHER" id="PTHR15034:SF5">
    <property type="entry name" value="DEATH DOMAIN-CONTAINING PROTEIN CRADD"/>
    <property type="match status" value="1"/>
</dbReference>
<dbReference type="EMBL" id="AMQN01025880">
    <property type="status" value="NOT_ANNOTATED_CDS"/>
    <property type="molecule type" value="Genomic_DNA"/>
</dbReference>
<dbReference type="InterPro" id="IPR001315">
    <property type="entry name" value="CARD"/>
</dbReference>
<evidence type="ECO:0000259" key="1">
    <source>
        <dbReference type="PROSITE" id="PS50209"/>
    </source>
</evidence>
<dbReference type="OrthoDB" id="10004338at2759"/>
<dbReference type="EnsemblMetazoa" id="CapteT202174">
    <property type="protein sequence ID" value="CapteP202174"/>
    <property type="gene ID" value="CapteG202174"/>
</dbReference>
<reference evidence="3" key="3">
    <citation type="submission" date="2015-06" db="UniProtKB">
        <authorList>
            <consortium name="EnsemblMetazoa"/>
        </authorList>
    </citation>
    <scope>IDENTIFICATION</scope>
</reference>
<dbReference type="EMBL" id="KB305575">
    <property type="protein sequence ID" value="ELU00925.1"/>
    <property type="molecule type" value="Genomic_DNA"/>
</dbReference>
<dbReference type="GO" id="GO:0042981">
    <property type="term" value="P:regulation of apoptotic process"/>
    <property type="evidence" value="ECO:0007669"/>
    <property type="project" value="InterPro"/>
</dbReference>
<dbReference type="PROSITE" id="PS50209">
    <property type="entry name" value="CARD"/>
    <property type="match status" value="1"/>
</dbReference>
<name>R7U3N9_CAPTE</name>
<reference evidence="4" key="1">
    <citation type="submission" date="2012-12" db="EMBL/GenBank/DDBJ databases">
        <authorList>
            <person name="Hellsten U."/>
            <person name="Grimwood J."/>
            <person name="Chapman J.A."/>
            <person name="Shapiro H."/>
            <person name="Aerts A."/>
            <person name="Otillar R.P."/>
            <person name="Terry A.Y."/>
            <person name="Boore J.L."/>
            <person name="Simakov O."/>
            <person name="Marletaz F."/>
            <person name="Cho S.-J."/>
            <person name="Edsinger-Gonzales E."/>
            <person name="Havlak P."/>
            <person name="Kuo D.-H."/>
            <person name="Larsson T."/>
            <person name="Lv J."/>
            <person name="Arendt D."/>
            <person name="Savage R."/>
            <person name="Osoegawa K."/>
            <person name="de Jong P."/>
            <person name="Lindberg D.R."/>
            <person name="Seaver E.C."/>
            <person name="Weisblat D.A."/>
            <person name="Putnam N.H."/>
            <person name="Grigoriev I.V."/>
            <person name="Rokhsar D.S."/>
        </authorList>
    </citation>
    <scope>NUCLEOTIDE SEQUENCE</scope>
    <source>
        <strain evidence="4">I ESC-2004</strain>
    </source>
</reference>
<proteinExistence type="predicted"/>
<evidence type="ECO:0000313" key="4">
    <source>
        <dbReference type="Proteomes" id="UP000014760"/>
    </source>
</evidence>
<dbReference type="Gene3D" id="1.10.533.10">
    <property type="entry name" value="Death Domain, Fas"/>
    <property type="match status" value="1"/>
</dbReference>
<dbReference type="Proteomes" id="UP000014760">
    <property type="component" value="Unassembled WGS sequence"/>
</dbReference>
<dbReference type="Pfam" id="PF00619">
    <property type="entry name" value="CARD"/>
    <property type="match status" value="1"/>
</dbReference>
<accession>R7U3N9</accession>
<dbReference type="InterPro" id="IPR037939">
    <property type="entry name" value="CRADD"/>
</dbReference>
<dbReference type="GO" id="GO:0070513">
    <property type="term" value="F:death domain binding"/>
    <property type="evidence" value="ECO:0007669"/>
    <property type="project" value="InterPro"/>
</dbReference>
<keyword evidence="4" id="KW-1185">Reference proteome</keyword>
<dbReference type="PANTHER" id="PTHR15034">
    <property type="entry name" value="DEATH DOMAIN-CONTAINING PROTEIN CRADD"/>
    <property type="match status" value="1"/>
</dbReference>
<dbReference type="InterPro" id="IPR011029">
    <property type="entry name" value="DEATH-like_dom_sf"/>
</dbReference>
<dbReference type="CDD" id="cd01671">
    <property type="entry name" value="CARD"/>
    <property type="match status" value="1"/>
</dbReference>
<dbReference type="AlphaFoldDB" id="R7U3N9"/>
<organism evidence="2">
    <name type="scientific">Capitella teleta</name>
    <name type="common">Polychaete worm</name>
    <dbReference type="NCBI Taxonomy" id="283909"/>
    <lineage>
        <taxon>Eukaryota</taxon>
        <taxon>Metazoa</taxon>
        <taxon>Spiralia</taxon>
        <taxon>Lophotrochozoa</taxon>
        <taxon>Annelida</taxon>
        <taxon>Polychaeta</taxon>
        <taxon>Sedentaria</taxon>
        <taxon>Scolecida</taxon>
        <taxon>Capitellidae</taxon>
        <taxon>Capitella</taxon>
    </lineage>
</organism>
<protein>
    <recommendedName>
        <fullName evidence="1">CARD domain-containing protein</fullName>
    </recommendedName>
</protein>